<reference evidence="1" key="1">
    <citation type="submission" date="2021-02" db="EMBL/GenBank/DDBJ databases">
        <authorList>
            <person name="Dougan E. K."/>
            <person name="Rhodes N."/>
            <person name="Thang M."/>
            <person name="Chan C."/>
        </authorList>
    </citation>
    <scope>NUCLEOTIDE SEQUENCE</scope>
</reference>
<name>A0A812WCY7_SYMPI</name>
<gene>
    <name evidence="1" type="ORF">SPIL2461_LOCUS18242</name>
</gene>
<dbReference type="EMBL" id="CAJNIZ010043705">
    <property type="protein sequence ID" value="CAE7666336.1"/>
    <property type="molecule type" value="Genomic_DNA"/>
</dbReference>
<keyword evidence="2" id="KW-1185">Reference proteome</keyword>
<evidence type="ECO:0000313" key="2">
    <source>
        <dbReference type="Proteomes" id="UP000649617"/>
    </source>
</evidence>
<sequence length="65" mass="6783">MNVSPATADAASADPELELTVRFVYKEGPVAAVRAARFRTVPLAAALGGVFRAVRGLQAEAQAQQ</sequence>
<protein>
    <submittedName>
        <fullName evidence="1">Uncharacterized protein</fullName>
    </submittedName>
</protein>
<feature type="non-terminal residue" evidence="1">
    <location>
        <position position="65"/>
    </location>
</feature>
<evidence type="ECO:0000313" key="1">
    <source>
        <dbReference type="EMBL" id="CAE7666336.1"/>
    </source>
</evidence>
<dbReference type="Proteomes" id="UP000649617">
    <property type="component" value="Unassembled WGS sequence"/>
</dbReference>
<proteinExistence type="predicted"/>
<accession>A0A812WCY7</accession>
<organism evidence="1 2">
    <name type="scientific">Symbiodinium pilosum</name>
    <name type="common">Dinoflagellate</name>
    <dbReference type="NCBI Taxonomy" id="2952"/>
    <lineage>
        <taxon>Eukaryota</taxon>
        <taxon>Sar</taxon>
        <taxon>Alveolata</taxon>
        <taxon>Dinophyceae</taxon>
        <taxon>Suessiales</taxon>
        <taxon>Symbiodiniaceae</taxon>
        <taxon>Symbiodinium</taxon>
    </lineage>
</organism>
<comment type="caution">
    <text evidence="1">The sequence shown here is derived from an EMBL/GenBank/DDBJ whole genome shotgun (WGS) entry which is preliminary data.</text>
</comment>
<dbReference type="AlphaFoldDB" id="A0A812WCY7"/>